<dbReference type="RefSeq" id="WP_130059914.1">
    <property type="nucleotide sequence ID" value="NZ_JADNPJ010000042.1"/>
</dbReference>
<dbReference type="InterPro" id="IPR051534">
    <property type="entry name" value="CBASS_pafABC_assoc_protein"/>
</dbReference>
<evidence type="ECO:0000259" key="1">
    <source>
        <dbReference type="Pfam" id="PF13280"/>
    </source>
</evidence>
<dbReference type="PANTHER" id="PTHR34580:SF9">
    <property type="entry name" value="SLL5097 PROTEIN"/>
    <property type="match status" value="1"/>
</dbReference>
<sequence length="301" mass="35286">MIQLQKYTWLIDTIRRAGKISLEEISNRWERNKDLSDYKPLNRATFNRWKDAIFSQFGIIISCQRAGGYLYYIENPEAIDEDSLKKWMLDSFSVSNLIGENLSLKDRIIVNQIPSAHNHLGTLLEAMKENRAVIISYCAFGKTKSYTFSIEPYCVKLFENRWYVLAHNVQYDDIRIYGLDRIEDLKVSDSTFKLPKDFSASDYFSAYYGVVTGYDIKPEHIIIRAYRDHIPYLQSLPLHHSQRLLEDNGEYADFELYLAPTYDFVMRLLHVGAMIEVISPVSLRKTMKGWISDMYNLYKND</sequence>
<protein>
    <submittedName>
        <fullName evidence="3">WYL domain-containing protein</fullName>
    </submittedName>
</protein>
<dbReference type="Proteomes" id="UP000422221">
    <property type="component" value="Unassembled WGS sequence"/>
</dbReference>
<feature type="domain" description="WYL" evidence="1">
    <location>
        <begin position="119"/>
        <end position="187"/>
    </location>
</feature>
<name>A0A7J4XCC9_9BACE</name>
<dbReference type="EMBL" id="VWMK01000036">
    <property type="protein sequence ID" value="KAA3757109.1"/>
    <property type="molecule type" value="Genomic_DNA"/>
</dbReference>
<dbReference type="InterPro" id="IPR026881">
    <property type="entry name" value="WYL_dom"/>
</dbReference>
<evidence type="ECO:0000313" key="3">
    <source>
        <dbReference type="EMBL" id="KAA3757109.1"/>
    </source>
</evidence>
<dbReference type="Pfam" id="PF25583">
    <property type="entry name" value="WCX"/>
    <property type="match status" value="1"/>
</dbReference>
<evidence type="ECO:0000259" key="2">
    <source>
        <dbReference type="Pfam" id="PF25583"/>
    </source>
</evidence>
<evidence type="ECO:0000313" key="4">
    <source>
        <dbReference type="Proteomes" id="UP000422221"/>
    </source>
</evidence>
<gene>
    <name evidence="3" type="ORF">F3F73_22555</name>
</gene>
<organism evidence="3 4">
    <name type="scientific">Bacteroides salyersiae</name>
    <dbReference type="NCBI Taxonomy" id="291644"/>
    <lineage>
        <taxon>Bacteria</taxon>
        <taxon>Pseudomonadati</taxon>
        <taxon>Bacteroidota</taxon>
        <taxon>Bacteroidia</taxon>
        <taxon>Bacteroidales</taxon>
        <taxon>Bacteroidaceae</taxon>
        <taxon>Bacteroides</taxon>
    </lineage>
</organism>
<feature type="domain" description="WCX" evidence="2">
    <location>
        <begin position="218"/>
        <end position="294"/>
    </location>
</feature>
<dbReference type="AlphaFoldDB" id="A0A7J4XCC9"/>
<accession>A0A7J4XCC9</accession>
<dbReference type="PROSITE" id="PS52050">
    <property type="entry name" value="WYL"/>
    <property type="match status" value="1"/>
</dbReference>
<proteinExistence type="predicted"/>
<reference evidence="3 4" key="1">
    <citation type="journal article" date="2019" name="Nat. Med.">
        <title>A library of human gut bacterial isolates paired with longitudinal multiomics data enables mechanistic microbiome research.</title>
        <authorList>
            <person name="Poyet M."/>
            <person name="Groussin M."/>
            <person name="Gibbons S.M."/>
            <person name="Avila-Pacheco J."/>
            <person name="Jiang X."/>
            <person name="Kearney S.M."/>
            <person name="Perrotta A.R."/>
            <person name="Berdy B."/>
            <person name="Zhao S."/>
            <person name="Lieberman T.D."/>
            <person name="Swanson P.K."/>
            <person name="Smith M."/>
            <person name="Roesemann S."/>
            <person name="Alexander J.E."/>
            <person name="Rich S.A."/>
            <person name="Livny J."/>
            <person name="Vlamakis H."/>
            <person name="Clish C."/>
            <person name="Bullock K."/>
            <person name="Deik A."/>
            <person name="Scott J."/>
            <person name="Pierce K.A."/>
            <person name="Xavier R.J."/>
            <person name="Alm E.J."/>
        </authorList>
    </citation>
    <scope>NUCLEOTIDE SEQUENCE [LARGE SCALE GENOMIC DNA]</scope>
    <source>
        <strain evidence="3 4">BIOML-A10</strain>
    </source>
</reference>
<dbReference type="PANTHER" id="PTHR34580">
    <property type="match status" value="1"/>
</dbReference>
<dbReference type="Pfam" id="PF13280">
    <property type="entry name" value="WYL"/>
    <property type="match status" value="1"/>
</dbReference>
<comment type="caution">
    <text evidence="3">The sequence shown here is derived from an EMBL/GenBank/DDBJ whole genome shotgun (WGS) entry which is preliminary data.</text>
</comment>
<dbReference type="InterPro" id="IPR057727">
    <property type="entry name" value="WCX_dom"/>
</dbReference>